<dbReference type="Proteomes" id="UP000247810">
    <property type="component" value="Unassembled WGS sequence"/>
</dbReference>
<accession>A0A319CQN1</accession>
<evidence type="ECO:0000256" key="1">
    <source>
        <dbReference type="SAM" id="SignalP"/>
    </source>
</evidence>
<sequence>MQFSKIISLAVMAIAPAVAISSTDVLLTGQALLYSLDFYRGPWVHSDGDASCITTPEGVINSVELVPGMTCNLYFEPSCGGEPFPLKFDSPSLNRDLGHPALSARCRK</sequence>
<keyword evidence="1" id="KW-0732">Signal</keyword>
<name>A0A319CQN1_9EURO</name>
<dbReference type="AlphaFoldDB" id="A0A319CQN1"/>
<feature type="chain" id="PRO_5016412921" description="Beta/gamma crystallin 'Greek key' domain-containing protein" evidence="1">
    <location>
        <begin position="20"/>
        <end position="108"/>
    </location>
</feature>
<organism evidence="2 3">
    <name type="scientific">Aspergillus ellipticus CBS 707.79</name>
    <dbReference type="NCBI Taxonomy" id="1448320"/>
    <lineage>
        <taxon>Eukaryota</taxon>
        <taxon>Fungi</taxon>
        <taxon>Dikarya</taxon>
        <taxon>Ascomycota</taxon>
        <taxon>Pezizomycotina</taxon>
        <taxon>Eurotiomycetes</taxon>
        <taxon>Eurotiomycetidae</taxon>
        <taxon>Eurotiales</taxon>
        <taxon>Aspergillaceae</taxon>
        <taxon>Aspergillus</taxon>
        <taxon>Aspergillus subgen. Circumdati</taxon>
    </lineage>
</organism>
<keyword evidence="3" id="KW-1185">Reference proteome</keyword>
<dbReference type="OrthoDB" id="4448626at2759"/>
<dbReference type="EMBL" id="KZ826202">
    <property type="protein sequence ID" value="PYH87616.1"/>
    <property type="molecule type" value="Genomic_DNA"/>
</dbReference>
<reference evidence="2 3" key="1">
    <citation type="submission" date="2018-02" db="EMBL/GenBank/DDBJ databases">
        <title>The genomes of Aspergillus section Nigri reveals drivers in fungal speciation.</title>
        <authorList>
            <consortium name="DOE Joint Genome Institute"/>
            <person name="Vesth T.C."/>
            <person name="Nybo J."/>
            <person name="Theobald S."/>
            <person name="Brandl J."/>
            <person name="Frisvad J.C."/>
            <person name="Nielsen K.F."/>
            <person name="Lyhne E.K."/>
            <person name="Kogle M.E."/>
            <person name="Kuo A."/>
            <person name="Riley R."/>
            <person name="Clum A."/>
            <person name="Nolan M."/>
            <person name="Lipzen A."/>
            <person name="Salamov A."/>
            <person name="Henrissat B."/>
            <person name="Wiebenga A."/>
            <person name="De vries R.P."/>
            <person name="Grigoriev I.V."/>
            <person name="Mortensen U.H."/>
            <person name="Andersen M.R."/>
            <person name="Baker S.E."/>
        </authorList>
    </citation>
    <scope>NUCLEOTIDE SEQUENCE [LARGE SCALE GENOMIC DNA]</scope>
    <source>
        <strain evidence="2 3">CBS 707.79</strain>
    </source>
</reference>
<evidence type="ECO:0000313" key="3">
    <source>
        <dbReference type="Proteomes" id="UP000247810"/>
    </source>
</evidence>
<evidence type="ECO:0000313" key="2">
    <source>
        <dbReference type="EMBL" id="PYH87616.1"/>
    </source>
</evidence>
<proteinExistence type="predicted"/>
<gene>
    <name evidence="2" type="ORF">BO71DRAFT_340648</name>
</gene>
<dbReference type="VEuPathDB" id="FungiDB:BO71DRAFT_340648"/>
<feature type="signal peptide" evidence="1">
    <location>
        <begin position="1"/>
        <end position="19"/>
    </location>
</feature>
<evidence type="ECO:0008006" key="4">
    <source>
        <dbReference type="Google" id="ProtNLM"/>
    </source>
</evidence>
<protein>
    <recommendedName>
        <fullName evidence="4">Beta/gamma crystallin 'Greek key' domain-containing protein</fullName>
    </recommendedName>
</protein>